<comment type="subcellular location">
    <subcellularLocation>
        <location evidence="1">Secreted</location>
    </subcellularLocation>
</comment>
<evidence type="ECO:0000256" key="2">
    <source>
        <dbReference type="ARBA" id="ARBA00022525"/>
    </source>
</evidence>
<organism evidence="6 7">
    <name type="scientific">Mucor circinelloides f. lusitanicus</name>
    <name type="common">Mucor racemosus var. lusitanicus</name>
    <dbReference type="NCBI Taxonomy" id="29924"/>
    <lineage>
        <taxon>Eukaryota</taxon>
        <taxon>Fungi</taxon>
        <taxon>Fungi incertae sedis</taxon>
        <taxon>Mucoromycota</taxon>
        <taxon>Mucoromycotina</taxon>
        <taxon>Mucoromycetes</taxon>
        <taxon>Mucorales</taxon>
        <taxon>Mucorineae</taxon>
        <taxon>Mucoraceae</taxon>
        <taxon>Mucor</taxon>
    </lineage>
</organism>
<keyword evidence="4" id="KW-1015">Disulfide bond</keyword>
<evidence type="ECO:0000256" key="3">
    <source>
        <dbReference type="ARBA" id="ARBA00022737"/>
    </source>
</evidence>
<dbReference type="Proteomes" id="UP000469890">
    <property type="component" value="Unassembled WGS sequence"/>
</dbReference>
<sequence length="81" mass="8603">MAIFMCQVNGQGFLTKCQAERQQALNLHVIGNFIPQCQPDGSYSPRQCHGSTGYCVCVDTNTGVAISEPVGPTGDLGKLPC</sequence>
<reference evidence="6 7" key="1">
    <citation type="submission" date="2019-09" db="EMBL/GenBank/DDBJ databases">
        <authorList>
            <consortium name="DOE Joint Genome Institute"/>
            <person name="Mondo S.J."/>
            <person name="Navarro-Mendoza M.I."/>
            <person name="Perez-Arques C."/>
            <person name="Panchal S."/>
            <person name="Nicolas F.E."/>
            <person name="Ganguly P."/>
            <person name="Pangilinan J."/>
            <person name="Grigoriev I."/>
            <person name="Heitman J."/>
            <person name="Sanya K."/>
            <person name="Garre V."/>
        </authorList>
    </citation>
    <scope>NUCLEOTIDE SEQUENCE [LARGE SCALE GENOMIC DNA]</scope>
    <source>
        <strain evidence="6 7">MU402</strain>
    </source>
</reference>
<dbReference type="PROSITE" id="PS51162">
    <property type="entry name" value="THYROGLOBULIN_1_2"/>
    <property type="match status" value="1"/>
</dbReference>
<keyword evidence="3" id="KW-0677">Repeat</keyword>
<dbReference type="PANTHER" id="PTHR12352">
    <property type="entry name" value="SECRETED MODULAR CALCIUM-BINDING PROTEIN"/>
    <property type="match status" value="1"/>
</dbReference>
<evidence type="ECO:0000259" key="5">
    <source>
        <dbReference type="PROSITE" id="PS51162"/>
    </source>
</evidence>
<evidence type="ECO:0000313" key="6">
    <source>
        <dbReference type="EMBL" id="KAF1799490.1"/>
    </source>
</evidence>
<dbReference type="Pfam" id="PF00086">
    <property type="entry name" value="Thyroglobulin_1"/>
    <property type="match status" value="1"/>
</dbReference>
<dbReference type="PANTHER" id="PTHR12352:SF3">
    <property type="entry name" value="NIDOGEN-2"/>
    <property type="match status" value="1"/>
</dbReference>
<dbReference type="EMBL" id="JAAECE010000006">
    <property type="protein sequence ID" value="KAF1799490.1"/>
    <property type="molecule type" value="Genomic_DNA"/>
</dbReference>
<dbReference type="Gene3D" id="4.10.800.10">
    <property type="entry name" value="Thyroglobulin type-1"/>
    <property type="match status" value="1"/>
</dbReference>
<gene>
    <name evidence="6" type="ORF">FB192DRAFT_1387040</name>
</gene>
<dbReference type="InterPro" id="IPR051950">
    <property type="entry name" value="Dev_reg/Prot_inhib"/>
</dbReference>
<comment type="caution">
    <text evidence="6">The sequence shown here is derived from an EMBL/GenBank/DDBJ whole genome shotgun (WGS) entry which is preliminary data.</text>
</comment>
<name>A0A8H4EZQ2_MUCCL</name>
<evidence type="ECO:0000256" key="4">
    <source>
        <dbReference type="ARBA" id="ARBA00023157"/>
    </source>
</evidence>
<dbReference type="SUPFAM" id="SSF57610">
    <property type="entry name" value="Thyroglobulin type-1 domain"/>
    <property type="match status" value="1"/>
</dbReference>
<evidence type="ECO:0000313" key="7">
    <source>
        <dbReference type="Proteomes" id="UP000469890"/>
    </source>
</evidence>
<dbReference type="CDD" id="cd00191">
    <property type="entry name" value="TY"/>
    <property type="match status" value="1"/>
</dbReference>
<proteinExistence type="predicted"/>
<dbReference type="InterPro" id="IPR000716">
    <property type="entry name" value="Thyroglobulin_1"/>
</dbReference>
<evidence type="ECO:0000256" key="1">
    <source>
        <dbReference type="ARBA" id="ARBA00004613"/>
    </source>
</evidence>
<dbReference type="AlphaFoldDB" id="A0A8H4EZQ2"/>
<dbReference type="GO" id="GO:0005615">
    <property type="term" value="C:extracellular space"/>
    <property type="evidence" value="ECO:0007669"/>
    <property type="project" value="TreeGrafter"/>
</dbReference>
<feature type="domain" description="Thyroglobulin type-1" evidence="5">
    <location>
        <begin position="14"/>
        <end position="81"/>
    </location>
</feature>
<dbReference type="SMART" id="SM00211">
    <property type="entry name" value="TY"/>
    <property type="match status" value="1"/>
</dbReference>
<accession>A0A8H4EZQ2</accession>
<keyword evidence="2" id="KW-0964">Secreted</keyword>
<dbReference type="InterPro" id="IPR036857">
    <property type="entry name" value="Thyroglobulin_1_sf"/>
</dbReference>
<protein>
    <submittedName>
        <fullName evidence="6">Thyroglobulin type-1</fullName>
    </submittedName>
</protein>